<name>A0ACC0JZA4_CHOFU</name>
<evidence type="ECO:0000313" key="1">
    <source>
        <dbReference type="EMBL" id="KAI8429325.1"/>
    </source>
</evidence>
<accession>A0ACC0JZA4</accession>
<dbReference type="EMBL" id="CM046112">
    <property type="protein sequence ID" value="KAI8429325.1"/>
    <property type="molecule type" value="Genomic_DNA"/>
</dbReference>
<sequence length="236" mass="25683">MDEGFFSETANYSYPWGVDARSLVWELERRMWDRGVTPVPGRTWSSGSRWPSLAIQRGIATGVMVPSLNCVVPYGFVGRTAGAGAECAGFLRRTGCARAASDTPSTEHVCSVFAFVNVNTSIWRGGRAGGAGRARGRAAGRRRGRHAARARGMAVSCPEVMYGAYYPYLYGRGAARSFHHAPHFQYDRKFLQSKYLVGRCASAAAGFLGAECGGGAPRMRAPAVRYDEMRAFMTRS</sequence>
<protein>
    <submittedName>
        <fullName evidence="1">Uncharacterized protein</fullName>
    </submittedName>
</protein>
<keyword evidence="2" id="KW-1185">Reference proteome</keyword>
<gene>
    <name evidence="1" type="ORF">MSG28_007820</name>
</gene>
<evidence type="ECO:0000313" key="2">
    <source>
        <dbReference type="Proteomes" id="UP001064048"/>
    </source>
</evidence>
<reference evidence="1 2" key="1">
    <citation type="journal article" date="2022" name="Genome Biol. Evol.">
        <title>The Spruce Budworm Genome: Reconstructing the Evolutionary History of Antifreeze Proteins.</title>
        <authorList>
            <person name="Beliveau C."/>
            <person name="Gagne P."/>
            <person name="Picq S."/>
            <person name="Vernygora O."/>
            <person name="Keeling C.I."/>
            <person name="Pinkney K."/>
            <person name="Doucet D."/>
            <person name="Wen F."/>
            <person name="Johnston J.S."/>
            <person name="Maaroufi H."/>
            <person name="Boyle B."/>
            <person name="Laroche J."/>
            <person name="Dewar K."/>
            <person name="Juretic N."/>
            <person name="Blackburn G."/>
            <person name="Nisole A."/>
            <person name="Brunet B."/>
            <person name="Brandao M."/>
            <person name="Lumley L."/>
            <person name="Duan J."/>
            <person name="Quan G."/>
            <person name="Lucarotti C.J."/>
            <person name="Roe A.D."/>
            <person name="Sperling F.A.H."/>
            <person name="Levesque R.C."/>
            <person name="Cusson M."/>
        </authorList>
    </citation>
    <scope>NUCLEOTIDE SEQUENCE [LARGE SCALE GENOMIC DNA]</scope>
    <source>
        <strain evidence="1">Glfc:IPQL:Cfum</strain>
    </source>
</reference>
<comment type="caution">
    <text evidence="1">The sequence shown here is derived from an EMBL/GenBank/DDBJ whole genome shotgun (WGS) entry which is preliminary data.</text>
</comment>
<proteinExistence type="predicted"/>
<dbReference type="Proteomes" id="UP001064048">
    <property type="component" value="Chromosome 12"/>
</dbReference>
<organism evidence="1 2">
    <name type="scientific">Choristoneura fumiferana</name>
    <name type="common">Spruce budworm moth</name>
    <name type="synonym">Archips fumiferana</name>
    <dbReference type="NCBI Taxonomy" id="7141"/>
    <lineage>
        <taxon>Eukaryota</taxon>
        <taxon>Metazoa</taxon>
        <taxon>Ecdysozoa</taxon>
        <taxon>Arthropoda</taxon>
        <taxon>Hexapoda</taxon>
        <taxon>Insecta</taxon>
        <taxon>Pterygota</taxon>
        <taxon>Neoptera</taxon>
        <taxon>Endopterygota</taxon>
        <taxon>Lepidoptera</taxon>
        <taxon>Glossata</taxon>
        <taxon>Ditrysia</taxon>
        <taxon>Tortricoidea</taxon>
        <taxon>Tortricidae</taxon>
        <taxon>Tortricinae</taxon>
        <taxon>Choristoneura</taxon>
    </lineage>
</organism>